<reference evidence="2" key="1">
    <citation type="journal article" date="2020" name="Nat. Commun.">
        <title>Large-scale genome sequencing of mycorrhizal fungi provides insights into the early evolution of symbiotic traits.</title>
        <authorList>
            <person name="Miyauchi S."/>
            <person name="Kiss E."/>
            <person name="Kuo A."/>
            <person name="Drula E."/>
            <person name="Kohler A."/>
            <person name="Sanchez-Garcia M."/>
            <person name="Morin E."/>
            <person name="Andreopoulos B."/>
            <person name="Barry K.W."/>
            <person name="Bonito G."/>
            <person name="Buee M."/>
            <person name="Carver A."/>
            <person name="Chen C."/>
            <person name="Cichocki N."/>
            <person name="Clum A."/>
            <person name="Culley D."/>
            <person name="Crous P.W."/>
            <person name="Fauchery L."/>
            <person name="Girlanda M."/>
            <person name="Hayes R.D."/>
            <person name="Keri Z."/>
            <person name="LaButti K."/>
            <person name="Lipzen A."/>
            <person name="Lombard V."/>
            <person name="Magnuson J."/>
            <person name="Maillard F."/>
            <person name="Murat C."/>
            <person name="Nolan M."/>
            <person name="Ohm R.A."/>
            <person name="Pangilinan J."/>
            <person name="Pereira M.F."/>
            <person name="Perotto S."/>
            <person name="Peter M."/>
            <person name="Pfister S."/>
            <person name="Riley R."/>
            <person name="Sitrit Y."/>
            <person name="Stielow J.B."/>
            <person name="Szollosi G."/>
            <person name="Zifcakova L."/>
            <person name="Stursova M."/>
            <person name="Spatafora J.W."/>
            <person name="Tedersoo L."/>
            <person name="Vaario L.M."/>
            <person name="Yamada A."/>
            <person name="Yan M."/>
            <person name="Wang P."/>
            <person name="Xu J."/>
            <person name="Bruns T."/>
            <person name="Baldrian P."/>
            <person name="Vilgalys R."/>
            <person name="Dunand C."/>
            <person name="Henrissat B."/>
            <person name="Grigoriev I.V."/>
            <person name="Hibbett D."/>
            <person name="Nagy L.G."/>
            <person name="Martin F.M."/>
        </authorList>
    </citation>
    <scope>NUCLEOTIDE SEQUENCE</scope>
    <source>
        <strain evidence="2">UH-Tt-Lm1</strain>
    </source>
</reference>
<dbReference type="Proteomes" id="UP000736335">
    <property type="component" value="Unassembled WGS sequence"/>
</dbReference>
<feature type="compositionally biased region" description="Pro residues" evidence="1">
    <location>
        <begin position="21"/>
        <end position="46"/>
    </location>
</feature>
<evidence type="ECO:0000313" key="3">
    <source>
        <dbReference type="Proteomes" id="UP000736335"/>
    </source>
</evidence>
<organism evidence="2 3">
    <name type="scientific">Thelephora terrestris</name>
    <dbReference type="NCBI Taxonomy" id="56493"/>
    <lineage>
        <taxon>Eukaryota</taxon>
        <taxon>Fungi</taxon>
        <taxon>Dikarya</taxon>
        <taxon>Basidiomycota</taxon>
        <taxon>Agaricomycotina</taxon>
        <taxon>Agaricomycetes</taxon>
        <taxon>Thelephorales</taxon>
        <taxon>Thelephoraceae</taxon>
        <taxon>Thelephora</taxon>
    </lineage>
</organism>
<protein>
    <submittedName>
        <fullName evidence="2">Uncharacterized protein</fullName>
    </submittedName>
</protein>
<gene>
    <name evidence="2" type="ORF">BJ322DRAFT_1017394</name>
</gene>
<evidence type="ECO:0000313" key="2">
    <source>
        <dbReference type="EMBL" id="KAF9790747.1"/>
    </source>
</evidence>
<name>A0A9P6LBI4_9AGAM</name>
<sequence>MARTKQCAKRSTGGTSTHFPLNPPGSPPVVPPSSLPEPLPEAPPREPSILSTTPPPSAQPTQVKIKSVRLIVKEPAKSGSRSQGGDHWCSLCNDGGTLLVECSTCWRSNCSACIPGITEIDEDSFKFLNYRCPACHGRRQRFYGLYQGDQPFFPEGMLISETAKSGHGTRINSSPLVIFELILDTLYKEGTPAKALHMHMKAAFASNPTDLKLITCAFDIDPEKTKTHQTRMKRLVKGLNSGNFERIVLIIQTHTDKGHGGLMYRGDGESSTSLSCGISHFFESVISSDLQEYISGRKYSLMVLAACGYFFDFPDAREELRDAVNRFKFCDAFAFSDHGLDPTRLNPFINEFATDILITGHQSAASLPLILSSSSTIRYTGILHLMQTETGVAMKHYQRFDPTSRPSGSRFPQQCSRCRAYRPWRVPSPAKKKCNKSQMFKCKSKKCKGVFEVRRQKGYRPLPKDYAKIYHALI</sequence>
<evidence type="ECO:0000256" key="1">
    <source>
        <dbReference type="SAM" id="MobiDB-lite"/>
    </source>
</evidence>
<proteinExistence type="predicted"/>
<reference evidence="2" key="2">
    <citation type="submission" date="2020-11" db="EMBL/GenBank/DDBJ databases">
        <authorList>
            <consortium name="DOE Joint Genome Institute"/>
            <person name="Kuo A."/>
            <person name="Miyauchi S."/>
            <person name="Kiss E."/>
            <person name="Drula E."/>
            <person name="Kohler A."/>
            <person name="Sanchez-Garcia M."/>
            <person name="Andreopoulos B."/>
            <person name="Barry K.W."/>
            <person name="Bonito G."/>
            <person name="Buee M."/>
            <person name="Carver A."/>
            <person name="Chen C."/>
            <person name="Cichocki N."/>
            <person name="Clum A."/>
            <person name="Culley D."/>
            <person name="Crous P.W."/>
            <person name="Fauchery L."/>
            <person name="Girlanda M."/>
            <person name="Hayes R."/>
            <person name="Keri Z."/>
            <person name="Labutti K."/>
            <person name="Lipzen A."/>
            <person name="Lombard V."/>
            <person name="Magnuson J."/>
            <person name="Maillard F."/>
            <person name="Morin E."/>
            <person name="Murat C."/>
            <person name="Nolan M."/>
            <person name="Ohm R."/>
            <person name="Pangilinan J."/>
            <person name="Pereira M."/>
            <person name="Perotto S."/>
            <person name="Peter M."/>
            <person name="Riley R."/>
            <person name="Sitrit Y."/>
            <person name="Stielow B."/>
            <person name="Szollosi G."/>
            <person name="Zifcakova L."/>
            <person name="Stursova M."/>
            <person name="Spatafora J.W."/>
            <person name="Tedersoo L."/>
            <person name="Vaario L.-M."/>
            <person name="Yamada A."/>
            <person name="Yan M."/>
            <person name="Wang P."/>
            <person name="Xu J."/>
            <person name="Bruns T."/>
            <person name="Baldrian P."/>
            <person name="Vilgalys R."/>
            <person name="Henrissat B."/>
            <person name="Grigoriev I.V."/>
            <person name="Hibbett D."/>
            <person name="Nagy L.G."/>
            <person name="Martin F.M."/>
        </authorList>
    </citation>
    <scope>NUCLEOTIDE SEQUENCE</scope>
    <source>
        <strain evidence="2">UH-Tt-Lm1</strain>
    </source>
</reference>
<dbReference type="EMBL" id="WIUZ02000002">
    <property type="protein sequence ID" value="KAF9790747.1"/>
    <property type="molecule type" value="Genomic_DNA"/>
</dbReference>
<comment type="caution">
    <text evidence="2">The sequence shown here is derived from an EMBL/GenBank/DDBJ whole genome shotgun (WGS) entry which is preliminary data.</text>
</comment>
<keyword evidence="3" id="KW-1185">Reference proteome</keyword>
<dbReference type="AlphaFoldDB" id="A0A9P6LBI4"/>
<accession>A0A9P6LBI4</accession>
<dbReference type="OrthoDB" id="2693558at2759"/>
<feature type="region of interest" description="Disordered" evidence="1">
    <location>
        <begin position="1"/>
        <end position="63"/>
    </location>
</feature>